<accession>E9HXK8</accession>
<dbReference type="KEGG" id="dpx:DAPPUDRAFT_335361"/>
<dbReference type="Proteomes" id="UP000000305">
    <property type="component" value="Unassembled WGS sequence"/>
</dbReference>
<evidence type="ECO:0000313" key="2">
    <source>
        <dbReference type="EMBL" id="EFX63522.1"/>
    </source>
</evidence>
<name>E9HXK8_DAPPU</name>
<dbReference type="AlphaFoldDB" id="E9HXK8"/>
<feature type="compositionally biased region" description="Polar residues" evidence="1">
    <location>
        <begin position="426"/>
        <end position="438"/>
    </location>
</feature>
<gene>
    <name evidence="2" type="ORF">DAPPUDRAFT_335361</name>
</gene>
<feature type="compositionally biased region" description="Basic and acidic residues" evidence="1">
    <location>
        <begin position="377"/>
        <end position="392"/>
    </location>
</feature>
<protein>
    <submittedName>
        <fullName evidence="2">Uncharacterized protein</fullName>
    </submittedName>
</protein>
<dbReference type="EMBL" id="GL733047">
    <property type="protein sequence ID" value="EFX63522.1"/>
    <property type="molecule type" value="Genomic_DNA"/>
</dbReference>
<evidence type="ECO:0000313" key="3">
    <source>
        <dbReference type="Proteomes" id="UP000000305"/>
    </source>
</evidence>
<proteinExistence type="predicted"/>
<evidence type="ECO:0000256" key="1">
    <source>
        <dbReference type="SAM" id="MobiDB-lite"/>
    </source>
</evidence>
<feature type="region of interest" description="Disordered" evidence="1">
    <location>
        <begin position="348"/>
        <end position="450"/>
    </location>
</feature>
<organism evidence="2 3">
    <name type="scientific">Daphnia pulex</name>
    <name type="common">Water flea</name>
    <dbReference type="NCBI Taxonomy" id="6669"/>
    <lineage>
        <taxon>Eukaryota</taxon>
        <taxon>Metazoa</taxon>
        <taxon>Ecdysozoa</taxon>
        <taxon>Arthropoda</taxon>
        <taxon>Crustacea</taxon>
        <taxon>Branchiopoda</taxon>
        <taxon>Diplostraca</taxon>
        <taxon>Cladocera</taxon>
        <taxon>Anomopoda</taxon>
        <taxon>Daphniidae</taxon>
        <taxon>Daphnia</taxon>
    </lineage>
</organism>
<feature type="compositionally biased region" description="Basic and acidic residues" evidence="1">
    <location>
        <begin position="399"/>
        <end position="413"/>
    </location>
</feature>
<keyword evidence="3" id="KW-1185">Reference proteome</keyword>
<sequence>MPRKKKSGSTKKVGKRRFQSLKGVKFSKGRLALRLKGYKGVQKLAPAQLVRYIPLTKLKQAARKVLSKFGEKKVIKPLRPVENQPKQVEFVIDEKQENAWAFGKMTRFRITGKFQCMTPAEGNNPMIDWAGVPDTDADKVIVAPNFWEKLIEGIDLFHGNNKILTSNEVPFVSSFVNSFKYAYMDPKQKQLLCPSLSHPGNELVKPIILNKTGVKNLLLAFKELQPIYLHEHRLIENELTANAELVQAGKEPLPSEEKLVYSQTLAKFKCWEIRQLVSKYQENLYIWTKLFVQDCEDPNAYYPCKGGILWEDNNYEPFENFVNNCIFHKFGLQQGSVLEPQEFNKGGLRPEYYTPKENLPTAKKEEERQYAPRRNFSKHELPAANKQEERQYAPRGNFSKHELPAADKQEERQFVQASPKRYELRQSAQANEPRSQGYAQRETYKRHRQF</sequence>
<dbReference type="HOGENOM" id="CLU_608689_0_0_1"/>
<reference evidence="2 3" key="1">
    <citation type="journal article" date="2011" name="Science">
        <title>The ecoresponsive genome of Daphnia pulex.</title>
        <authorList>
            <person name="Colbourne J.K."/>
            <person name="Pfrender M.E."/>
            <person name="Gilbert D."/>
            <person name="Thomas W.K."/>
            <person name="Tucker A."/>
            <person name="Oakley T.H."/>
            <person name="Tokishita S."/>
            <person name="Aerts A."/>
            <person name="Arnold G.J."/>
            <person name="Basu M.K."/>
            <person name="Bauer D.J."/>
            <person name="Caceres C.E."/>
            <person name="Carmel L."/>
            <person name="Casola C."/>
            <person name="Choi J.H."/>
            <person name="Detter J.C."/>
            <person name="Dong Q."/>
            <person name="Dusheyko S."/>
            <person name="Eads B.D."/>
            <person name="Frohlich T."/>
            <person name="Geiler-Samerotte K.A."/>
            <person name="Gerlach D."/>
            <person name="Hatcher P."/>
            <person name="Jogdeo S."/>
            <person name="Krijgsveld J."/>
            <person name="Kriventseva E.V."/>
            <person name="Kultz D."/>
            <person name="Laforsch C."/>
            <person name="Lindquist E."/>
            <person name="Lopez J."/>
            <person name="Manak J.R."/>
            <person name="Muller J."/>
            <person name="Pangilinan J."/>
            <person name="Patwardhan R.P."/>
            <person name="Pitluck S."/>
            <person name="Pritham E.J."/>
            <person name="Rechtsteiner A."/>
            <person name="Rho M."/>
            <person name="Rogozin I.B."/>
            <person name="Sakarya O."/>
            <person name="Salamov A."/>
            <person name="Schaack S."/>
            <person name="Shapiro H."/>
            <person name="Shiga Y."/>
            <person name="Skalitzky C."/>
            <person name="Smith Z."/>
            <person name="Souvorov A."/>
            <person name="Sung W."/>
            <person name="Tang Z."/>
            <person name="Tsuchiya D."/>
            <person name="Tu H."/>
            <person name="Vos H."/>
            <person name="Wang M."/>
            <person name="Wolf Y.I."/>
            <person name="Yamagata H."/>
            <person name="Yamada T."/>
            <person name="Ye Y."/>
            <person name="Shaw J.R."/>
            <person name="Andrews J."/>
            <person name="Crease T.J."/>
            <person name="Tang H."/>
            <person name="Lucas S.M."/>
            <person name="Robertson H.M."/>
            <person name="Bork P."/>
            <person name="Koonin E.V."/>
            <person name="Zdobnov E.M."/>
            <person name="Grigoriev I.V."/>
            <person name="Lynch M."/>
            <person name="Boore J.L."/>
        </authorList>
    </citation>
    <scope>NUCLEOTIDE SEQUENCE [LARGE SCALE GENOMIC DNA]</scope>
</reference>
<dbReference type="InParanoid" id="E9HXK8"/>